<organism evidence="3 4">
    <name type="scientific">Maribellus luteus</name>
    <dbReference type="NCBI Taxonomy" id="2305463"/>
    <lineage>
        <taxon>Bacteria</taxon>
        <taxon>Pseudomonadati</taxon>
        <taxon>Bacteroidota</taxon>
        <taxon>Bacteroidia</taxon>
        <taxon>Marinilabiliales</taxon>
        <taxon>Prolixibacteraceae</taxon>
        <taxon>Maribellus</taxon>
    </lineage>
</organism>
<keyword evidence="4" id="KW-1185">Reference proteome</keyword>
<dbReference type="RefSeq" id="WP_119436445.1">
    <property type="nucleotide sequence ID" value="NZ_QWGR01000002.1"/>
</dbReference>
<protein>
    <recommendedName>
        <fullName evidence="2">Pyrrolo-quinoline quinone repeat domain-containing protein</fullName>
    </recommendedName>
</protein>
<dbReference type="OrthoDB" id="264813at2"/>
<evidence type="ECO:0000256" key="1">
    <source>
        <dbReference type="SAM" id="SignalP"/>
    </source>
</evidence>
<evidence type="ECO:0000313" key="3">
    <source>
        <dbReference type="EMBL" id="RIJ49756.1"/>
    </source>
</evidence>
<dbReference type="InterPro" id="IPR018391">
    <property type="entry name" value="PQQ_b-propeller_rpt"/>
</dbReference>
<dbReference type="Gene3D" id="2.130.10.10">
    <property type="entry name" value="YVTN repeat-like/Quinoprotein amine dehydrogenase"/>
    <property type="match status" value="2"/>
</dbReference>
<feature type="signal peptide" evidence="1">
    <location>
        <begin position="1"/>
        <end position="21"/>
    </location>
</feature>
<gene>
    <name evidence="3" type="ORF">D1614_03175</name>
</gene>
<feature type="domain" description="Pyrrolo-quinoline quinone repeat" evidence="2">
    <location>
        <begin position="173"/>
        <end position="409"/>
    </location>
</feature>
<dbReference type="InterPro" id="IPR002372">
    <property type="entry name" value="PQQ_rpt_dom"/>
</dbReference>
<comment type="caution">
    <text evidence="3">The sequence shown here is derived from an EMBL/GenBank/DDBJ whole genome shotgun (WGS) entry which is preliminary data.</text>
</comment>
<dbReference type="PANTHER" id="PTHR34512">
    <property type="entry name" value="CELL SURFACE PROTEIN"/>
    <property type="match status" value="1"/>
</dbReference>
<dbReference type="InterPro" id="IPR015943">
    <property type="entry name" value="WD40/YVTN_repeat-like_dom_sf"/>
</dbReference>
<dbReference type="Pfam" id="PF13360">
    <property type="entry name" value="PQQ_2"/>
    <property type="match status" value="1"/>
</dbReference>
<dbReference type="SUPFAM" id="SSF50998">
    <property type="entry name" value="Quinoprotein alcohol dehydrogenase-like"/>
    <property type="match status" value="1"/>
</dbReference>
<accession>A0A399T0B4</accession>
<dbReference type="PANTHER" id="PTHR34512:SF30">
    <property type="entry name" value="OUTER MEMBRANE PROTEIN ASSEMBLY FACTOR BAMB"/>
    <property type="match status" value="1"/>
</dbReference>
<evidence type="ECO:0000313" key="4">
    <source>
        <dbReference type="Proteomes" id="UP000265926"/>
    </source>
</evidence>
<feature type="chain" id="PRO_5017273185" description="Pyrrolo-quinoline quinone repeat domain-containing protein" evidence="1">
    <location>
        <begin position="22"/>
        <end position="453"/>
    </location>
</feature>
<dbReference type="EMBL" id="QWGR01000002">
    <property type="protein sequence ID" value="RIJ49756.1"/>
    <property type="molecule type" value="Genomic_DNA"/>
</dbReference>
<name>A0A399T0B4_9BACT</name>
<keyword evidence="1" id="KW-0732">Signal</keyword>
<dbReference type="InterPro" id="IPR011047">
    <property type="entry name" value="Quinoprotein_ADH-like_sf"/>
</dbReference>
<evidence type="ECO:0000259" key="2">
    <source>
        <dbReference type="Pfam" id="PF13360"/>
    </source>
</evidence>
<dbReference type="SMART" id="SM00564">
    <property type="entry name" value="PQQ"/>
    <property type="match status" value="5"/>
</dbReference>
<proteinExistence type="predicted"/>
<dbReference type="Proteomes" id="UP000265926">
    <property type="component" value="Unassembled WGS sequence"/>
</dbReference>
<reference evidence="3 4" key="1">
    <citation type="submission" date="2018-08" db="EMBL/GenBank/DDBJ databases">
        <title>Pallidiluteibacterium maritimus gen. nov., sp. nov., isolated from coastal sediment.</title>
        <authorList>
            <person name="Zhou L.Y."/>
        </authorList>
    </citation>
    <scope>NUCLEOTIDE SEQUENCE [LARGE SCALE GENOMIC DNA]</scope>
    <source>
        <strain evidence="3 4">XSD2</strain>
    </source>
</reference>
<dbReference type="AlphaFoldDB" id="A0A399T0B4"/>
<sequence length="453" mass="50010">MLKSTFISVLLVAGFSFLSPAQKSDSERQWNMYRGNYASGWLDEASLPETWDVKSGENIAWKTEIPGLGHSCPVVWGDKIFVTTAVSENDGGDIKTGIYGSIGSVADSSVHEWKVYCLDKETGKVNWEQTACTGVPEQKRHPMSSHANCTPATNGEYVLAFFGSEGLFCYNMEGQLQWRKDFGVLKSNFFLVPDAEWEFSSSPLIHKNRVIIQCDVDTNSFVAAYDIKTGDEVWKKDRDEFPGWSTPNVYSDGNREIVAVNGYKHRGGYDFETGEQVWRMAGGGDIPIPTPVVGDELVYFNSAHGKLSPILAVKKTASGDMMLNEKGIASDHVQWAKLRGGAYMGTMLLYGGYLYNARWNGRLSCYNALTGEEIYSEKVGTGNSYTSSPVAADGVLYIADNDGVVYRVKAGPEYELLGKNKLHEVCMSTPAIAEGYLFFRTSRHVIAVSSSEK</sequence>